<dbReference type="InterPro" id="IPR036388">
    <property type="entry name" value="WH-like_DNA-bd_sf"/>
</dbReference>
<gene>
    <name evidence="3" type="ORF">GCM10009092_23760</name>
</gene>
<comment type="caution">
    <text evidence="3">The sequence shown here is derived from an EMBL/GenBank/DDBJ whole genome shotgun (WGS) entry which is preliminary data.</text>
</comment>
<dbReference type="Pfam" id="PF01035">
    <property type="entry name" value="DNA_binding_1"/>
    <property type="match status" value="1"/>
</dbReference>
<dbReference type="Proteomes" id="UP001501757">
    <property type="component" value="Unassembled WGS sequence"/>
</dbReference>
<organism evidence="3 4">
    <name type="scientific">Bowmanella denitrificans</name>
    <dbReference type="NCBI Taxonomy" id="366582"/>
    <lineage>
        <taxon>Bacteria</taxon>
        <taxon>Pseudomonadati</taxon>
        <taxon>Pseudomonadota</taxon>
        <taxon>Gammaproteobacteria</taxon>
        <taxon>Alteromonadales</taxon>
        <taxon>Alteromonadaceae</taxon>
        <taxon>Bowmanella</taxon>
    </lineage>
</organism>
<protein>
    <submittedName>
        <fullName evidence="3">MGMT family protein</fullName>
    </submittedName>
</protein>
<dbReference type="InterPro" id="IPR036217">
    <property type="entry name" value="MethylDNA_cys_MeTrfase_DNAb"/>
</dbReference>
<dbReference type="Gene3D" id="1.10.10.10">
    <property type="entry name" value="Winged helix-like DNA-binding domain superfamily/Winged helix DNA-binding domain"/>
    <property type="match status" value="1"/>
</dbReference>
<dbReference type="InterPro" id="IPR052520">
    <property type="entry name" value="ATL_DNA_repair"/>
</dbReference>
<evidence type="ECO:0000256" key="1">
    <source>
        <dbReference type="ARBA" id="ARBA00022763"/>
    </source>
</evidence>
<reference evidence="3 4" key="1">
    <citation type="journal article" date="2019" name="Int. J. Syst. Evol. Microbiol.">
        <title>The Global Catalogue of Microorganisms (GCM) 10K type strain sequencing project: providing services to taxonomists for standard genome sequencing and annotation.</title>
        <authorList>
            <consortium name="The Broad Institute Genomics Platform"/>
            <consortium name="The Broad Institute Genome Sequencing Center for Infectious Disease"/>
            <person name="Wu L."/>
            <person name="Ma J."/>
        </authorList>
    </citation>
    <scope>NUCLEOTIDE SEQUENCE [LARGE SCALE GENOMIC DNA]</scope>
    <source>
        <strain evidence="3 4">JCM 13378</strain>
    </source>
</reference>
<evidence type="ECO:0000313" key="3">
    <source>
        <dbReference type="EMBL" id="GAA0358801.1"/>
    </source>
</evidence>
<accession>A0ABN0X9N8</accession>
<feature type="domain" description="Methylated-DNA-[protein]-cysteine S-methyltransferase DNA binding" evidence="2">
    <location>
        <begin position="16"/>
        <end position="96"/>
    </location>
</feature>
<evidence type="ECO:0000313" key="4">
    <source>
        <dbReference type="Proteomes" id="UP001501757"/>
    </source>
</evidence>
<dbReference type="PANTHER" id="PTHR42942:SF1">
    <property type="entry name" value="ALKYLTRANSFERASE-LIKE PROTEIN 1"/>
    <property type="match status" value="1"/>
</dbReference>
<dbReference type="InterPro" id="IPR014048">
    <property type="entry name" value="MethylDNA_cys_MeTrfase_DNA-bd"/>
</dbReference>
<sequence>MVSGSKVNSKNHTNALYQRIWQTVRLIPPGKVASYGQIADLAGLPGRARLVGKALGMAGDEWNLPWYRVLRSSGMIAFPPGSATANEQRAQLLSEGIVVKNNRVRLKDVQWRPDLAELLFALEF</sequence>
<dbReference type="SUPFAM" id="SSF46767">
    <property type="entry name" value="Methylated DNA-protein cysteine methyltransferase, C-terminal domain"/>
    <property type="match status" value="1"/>
</dbReference>
<dbReference type="CDD" id="cd06445">
    <property type="entry name" value="ATase"/>
    <property type="match status" value="1"/>
</dbReference>
<dbReference type="PANTHER" id="PTHR42942">
    <property type="entry name" value="6-O-METHYLGUANINE DNA METHYLTRANSFERASE"/>
    <property type="match status" value="1"/>
</dbReference>
<keyword evidence="1" id="KW-0227">DNA damage</keyword>
<proteinExistence type="predicted"/>
<name>A0ABN0X9N8_9ALTE</name>
<evidence type="ECO:0000259" key="2">
    <source>
        <dbReference type="Pfam" id="PF01035"/>
    </source>
</evidence>
<keyword evidence="4" id="KW-1185">Reference proteome</keyword>
<dbReference type="RefSeq" id="WP_343845122.1">
    <property type="nucleotide sequence ID" value="NZ_BAAAEI010000012.1"/>
</dbReference>
<dbReference type="EMBL" id="BAAAEI010000012">
    <property type="protein sequence ID" value="GAA0358801.1"/>
    <property type="molecule type" value="Genomic_DNA"/>
</dbReference>